<dbReference type="GO" id="GO:0005615">
    <property type="term" value="C:extracellular space"/>
    <property type="evidence" value="ECO:0007669"/>
    <property type="project" value="TreeGrafter"/>
</dbReference>
<feature type="chain" id="PRO_5034160106" evidence="1">
    <location>
        <begin position="22"/>
        <end position="105"/>
    </location>
</feature>
<dbReference type="InterPro" id="IPR053265">
    <property type="entry name" value="Serpin"/>
</dbReference>
<dbReference type="InterPro" id="IPR002350">
    <property type="entry name" value="Kazal_dom"/>
</dbReference>
<dbReference type="SUPFAM" id="SSF100895">
    <property type="entry name" value="Kazal-type serine protease inhibitors"/>
    <property type="match status" value="1"/>
</dbReference>
<organism evidence="3 4">
    <name type="scientific">Crassostrea virginica</name>
    <name type="common">Eastern oyster</name>
    <dbReference type="NCBI Taxonomy" id="6565"/>
    <lineage>
        <taxon>Eukaryota</taxon>
        <taxon>Metazoa</taxon>
        <taxon>Spiralia</taxon>
        <taxon>Lophotrochozoa</taxon>
        <taxon>Mollusca</taxon>
        <taxon>Bivalvia</taxon>
        <taxon>Autobranchia</taxon>
        <taxon>Pteriomorphia</taxon>
        <taxon>Ostreida</taxon>
        <taxon>Ostreoidea</taxon>
        <taxon>Ostreidae</taxon>
        <taxon>Crassostrea</taxon>
    </lineage>
</organism>
<gene>
    <name evidence="4" type="primary">LOC111102628</name>
</gene>
<dbReference type="PANTHER" id="PTHR21131:SF0">
    <property type="entry name" value="GEO10195P1-RELATED"/>
    <property type="match status" value="1"/>
</dbReference>
<dbReference type="KEGG" id="cvn:111102628"/>
<feature type="signal peptide" evidence="1">
    <location>
        <begin position="1"/>
        <end position="21"/>
    </location>
</feature>
<protein>
    <submittedName>
        <fullName evidence="4">Turripeptide Pal9.2-like</fullName>
    </submittedName>
</protein>
<dbReference type="PROSITE" id="PS51465">
    <property type="entry name" value="KAZAL_2"/>
    <property type="match status" value="1"/>
</dbReference>
<keyword evidence="3" id="KW-1185">Reference proteome</keyword>
<evidence type="ECO:0000313" key="4">
    <source>
        <dbReference type="RefSeq" id="XP_022291158.1"/>
    </source>
</evidence>
<dbReference type="RefSeq" id="XP_022291158.1">
    <property type="nucleotide sequence ID" value="XM_022435450.1"/>
</dbReference>
<name>A0A8B8AKP1_CRAVI</name>
<feature type="domain" description="Kazal-like" evidence="2">
    <location>
        <begin position="29"/>
        <end position="72"/>
    </location>
</feature>
<evidence type="ECO:0000313" key="3">
    <source>
        <dbReference type="Proteomes" id="UP000694844"/>
    </source>
</evidence>
<dbReference type="AlphaFoldDB" id="A0A8B8AKP1"/>
<dbReference type="CDD" id="cd00104">
    <property type="entry name" value="KAZAL_FS"/>
    <property type="match status" value="1"/>
</dbReference>
<sequence length="105" mass="11387">MAIKILALLFVCLAVSTVVDAGYKKKGGKPGKGECICTLEYEPVCGKDGKTYSNFCFLRCAKVGKACEGECPCKPKYGKPGKPVKPGKPYKPYYPKCPYGKCKGY</sequence>
<proteinExistence type="predicted"/>
<keyword evidence="1" id="KW-0732">Signal</keyword>
<reference evidence="4" key="1">
    <citation type="submission" date="2025-08" db="UniProtKB">
        <authorList>
            <consortium name="RefSeq"/>
        </authorList>
    </citation>
    <scope>IDENTIFICATION</scope>
    <source>
        <tissue evidence="4">Whole sample</tissue>
    </source>
</reference>
<dbReference type="GeneID" id="111102628"/>
<dbReference type="PANTHER" id="PTHR21131">
    <property type="entry name" value="SERINE-TYPE ENDOPEPTIDASE INHIBITOR"/>
    <property type="match status" value="1"/>
</dbReference>
<dbReference type="SMART" id="SM00280">
    <property type="entry name" value="KAZAL"/>
    <property type="match status" value="1"/>
</dbReference>
<dbReference type="Pfam" id="PF00050">
    <property type="entry name" value="Kazal_1"/>
    <property type="match status" value="1"/>
</dbReference>
<evidence type="ECO:0000259" key="2">
    <source>
        <dbReference type="PROSITE" id="PS51465"/>
    </source>
</evidence>
<dbReference type="OrthoDB" id="328123at2759"/>
<dbReference type="Proteomes" id="UP000694844">
    <property type="component" value="Chromosome 7"/>
</dbReference>
<dbReference type="PROSITE" id="PS00282">
    <property type="entry name" value="KAZAL_1"/>
    <property type="match status" value="1"/>
</dbReference>
<dbReference type="Gene3D" id="3.30.60.30">
    <property type="match status" value="1"/>
</dbReference>
<accession>A0A8B8AKP1</accession>
<dbReference type="InterPro" id="IPR036058">
    <property type="entry name" value="Kazal_dom_sf"/>
</dbReference>
<evidence type="ECO:0000256" key="1">
    <source>
        <dbReference type="SAM" id="SignalP"/>
    </source>
</evidence>